<dbReference type="InterPro" id="IPR055140">
    <property type="entry name" value="Thiolase_C_2"/>
</dbReference>
<reference evidence="3" key="1">
    <citation type="submission" date="2022-03" db="EMBL/GenBank/DDBJ databases">
        <title>Identification of a novel bacterium isolated from mangrove sediments.</title>
        <authorList>
            <person name="Pan X."/>
        </authorList>
    </citation>
    <scope>NUCLEOTIDE SEQUENCE</scope>
    <source>
        <strain evidence="3">B2580</strain>
    </source>
</reference>
<dbReference type="InterPro" id="IPR016039">
    <property type="entry name" value="Thiolase-like"/>
</dbReference>
<dbReference type="Pfam" id="PF00108">
    <property type="entry name" value="Thiolase_N"/>
    <property type="match status" value="1"/>
</dbReference>
<protein>
    <submittedName>
        <fullName evidence="3">Thiolase family protein</fullName>
    </submittedName>
</protein>
<dbReference type="InterPro" id="IPR002155">
    <property type="entry name" value="Thiolase"/>
</dbReference>
<evidence type="ECO:0000259" key="2">
    <source>
        <dbReference type="Pfam" id="PF22691"/>
    </source>
</evidence>
<dbReference type="Proteomes" id="UP001162880">
    <property type="component" value="Unassembled WGS sequence"/>
</dbReference>
<evidence type="ECO:0000313" key="3">
    <source>
        <dbReference type="EMBL" id="MCJ2178081.1"/>
    </source>
</evidence>
<evidence type="ECO:0000313" key="4">
    <source>
        <dbReference type="Proteomes" id="UP001162880"/>
    </source>
</evidence>
<dbReference type="Gene3D" id="3.40.47.10">
    <property type="match status" value="1"/>
</dbReference>
<name>A0ABT0AZF4_9SPHN</name>
<dbReference type="RefSeq" id="WP_243991797.1">
    <property type="nucleotide sequence ID" value="NZ_JALHLE010000007.1"/>
</dbReference>
<evidence type="ECO:0000259" key="1">
    <source>
        <dbReference type="Pfam" id="PF00108"/>
    </source>
</evidence>
<dbReference type="PIRSF" id="PIRSF000429">
    <property type="entry name" value="Ac-CoA_Ac_transf"/>
    <property type="match status" value="1"/>
</dbReference>
<feature type="domain" description="Thiolase N-terminal" evidence="1">
    <location>
        <begin position="6"/>
        <end position="210"/>
    </location>
</feature>
<accession>A0ABT0AZF4</accession>
<dbReference type="Pfam" id="PF22691">
    <property type="entry name" value="Thiolase_C_1"/>
    <property type="match status" value="1"/>
</dbReference>
<proteinExistence type="predicted"/>
<keyword evidence="4" id="KW-1185">Reference proteome</keyword>
<dbReference type="CDD" id="cd00829">
    <property type="entry name" value="SCP-x_thiolase"/>
    <property type="match status" value="1"/>
</dbReference>
<dbReference type="PANTHER" id="PTHR42870:SF1">
    <property type="entry name" value="NON-SPECIFIC LIPID-TRANSFER PROTEIN-LIKE 2"/>
    <property type="match status" value="1"/>
</dbReference>
<dbReference type="EMBL" id="JALHLE010000007">
    <property type="protein sequence ID" value="MCJ2178081.1"/>
    <property type="molecule type" value="Genomic_DNA"/>
</dbReference>
<feature type="domain" description="Thiolase C-terminal" evidence="2">
    <location>
        <begin position="281"/>
        <end position="402"/>
    </location>
</feature>
<organism evidence="3 4">
    <name type="scientific">Novosphingobium album</name>
    <name type="common">ex Hu et al. 2023</name>
    <dbReference type="NCBI Taxonomy" id="2930093"/>
    <lineage>
        <taxon>Bacteria</taxon>
        <taxon>Pseudomonadati</taxon>
        <taxon>Pseudomonadota</taxon>
        <taxon>Alphaproteobacteria</taxon>
        <taxon>Sphingomonadales</taxon>
        <taxon>Sphingomonadaceae</taxon>
        <taxon>Novosphingobium</taxon>
    </lineage>
</organism>
<dbReference type="SUPFAM" id="SSF53901">
    <property type="entry name" value="Thiolase-like"/>
    <property type="match status" value="2"/>
</dbReference>
<dbReference type="PANTHER" id="PTHR42870">
    <property type="entry name" value="ACETYL-COA C-ACETYLTRANSFERASE"/>
    <property type="match status" value="1"/>
</dbReference>
<dbReference type="InterPro" id="IPR020616">
    <property type="entry name" value="Thiolase_N"/>
</dbReference>
<gene>
    <name evidence="3" type="ORF">MTR64_05865</name>
</gene>
<comment type="caution">
    <text evidence="3">The sequence shown here is derived from an EMBL/GenBank/DDBJ whole genome shotgun (WGS) entry which is preliminary data.</text>
</comment>
<sequence>MRTQAIVAGAGMTAFGKFPDRTLKDLAGEAIRAALADSPLNLEDIEAAYMGNAAAGTITGQVCVPGEVVLRELGLGGIPVINVENACATASTALNQAAAMVSAGLHDVVLAVGYEKLVHEDKARTFSVFSGAVDVLDMPGLTSLIDRKMAQVGMKPDPSTAAARSLFMDIYATEAIAHMQKYGTTREQLAAVPAKNSRHGALNPRAQFRAVTTVEEVLAAREIVWPLTLPMCSPIGDGAAAVILISGKKARELGIVQPVTITSSVLMASWDYPEGQESLVFEKAIAQAYEEAGLGPDDLDVVELHDASASSEILHTEYLGLCAKGEGGRVIESGLTELGGAGRTVVNPSGGLLRKGHPIGATGIAQIVEIYEQLTGRSGSRQVEGSKVGLAENGGGYIRGDVAALCVTILKR</sequence>